<keyword evidence="2" id="KW-1185">Reference proteome</keyword>
<reference evidence="1 2" key="1">
    <citation type="journal article" date="2018" name="Environ. Microbiol.">
        <title>Novel energy conservation strategies and behaviour of Pelotomaculum schinkii driving syntrophic propionate catabolism.</title>
        <authorList>
            <person name="Hidalgo-Ahumada C.A.P."/>
            <person name="Nobu M.K."/>
            <person name="Narihiro T."/>
            <person name="Tamaki H."/>
            <person name="Liu W.T."/>
            <person name="Kamagata Y."/>
            <person name="Stams A.J.M."/>
            <person name="Imachi H."/>
            <person name="Sousa D.Z."/>
        </authorList>
    </citation>
    <scope>NUCLEOTIDE SEQUENCE [LARGE SCALE GENOMIC DNA]</scope>
    <source>
        <strain evidence="1 2">HH</strain>
    </source>
</reference>
<dbReference type="Proteomes" id="UP000298324">
    <property type="component" value="Unassembled WGS sequence"/>
</dbReference>
<organism evidence="1 2">
    <name type="scientific">Pelotomaculum schinkii</name>
    <dbReference type="NCBI Taxonomy" id="78350"/>
    <lineage>
        <taxon>Bacteria</taxon>
        <taxon>Bacillati</taxon>
        <taxon>Bacillota</taxon>
        <taxon>Clostridia</taxon>
        <taxon>Eubacteriales</taxon>
        <taxon>Desulfotomaculaceae</taxon>
        <taxon>Pelotomaculum</taxon>
    </lineage>
</organism>
<sequence length="56" mass="6490">MEESRTAFDNKKLHFNYYTDTTKYYLLTGGSGYPLADFDFSNIPSLKQTSFVIPKK</sequence>
<gene>
    <name evidence="1" type="ORF">Psch_00294</name>
</gene>
<evidence type="ECO:0000313" key="2">
    <source>
        <dbReference type="Proteomes" id="UP000298324"/>
    </source>
</evidence>
<dbReference type="RefSeq" id="WP_190238911.1">
    <property type="nucleotide sequence ID" value="NZ_QFGA01000001.1"/>
</dbReference>
<dbReference type="EMBL" id="QFGA01000001">
    <property type="protein sequence ID" value="TEB06762.1"/>
    <property type="molecule type" value="Genomic_DNA"/>
</dbReference>
<dbReference type="AlphaFoldDB" id="A0A4Y7RDI3"/>
<comment type="caution">
    <text evidence="1">The sequence shown here is derived from an EMBL/GenBank/DDBJ whole genome shotgun (WGS) entry which is preliminary data.</text>
</comment>
<protein>
    <submittedName>
        <fullName evidence="1">Uncharacterized protein</fullName>
    </submittedName>
</protein>
<accession>A0A4Y7RDI3</accession>
<evidence type="ECO:0000313" key="1">
    <source>
        <dbReference type="EMBL" id="TEB06762.1"/>
    </source>
</evidence>
<name>A0A4Y7RDI3_9FIRM</name>
<proteinExistence type="predicted"/>